<comment type="caution">
    <text evidence="1">The sequence shown here is derived from an EMBL/GenBank/DDBJ whole genome shotgun (WGS) entry which is preliminary data.</text>
</comment>
<accession>A0A9P6XVQ5</accession>
<evidence type="ECO:0000313" key="1">
    <source>
        <dbReference type="EMBL" id="KAG1533398.1"/>
    </source>
</evidence>
<dbReference type="Proteomes" id="UP000740926">
    <property type="component" value="Unassembled WGS sequence"/>
</dbReference>
<name>A0A9P6XVQ5_9FUNG</name>
<reference evidence="1 2" key="1">
    <citation type="journal article" date="2020" name="Microb. Genom.">
        <title>Genetic diversity of clinical and environmental Mucorales isolates obtained from an investigation of mucormycosis cases among solid organ transplant recipients.</title>
        <authorList>
            <person name="Nguyen M.H."/>
            <person name="Kaul D."/>
            <person name="Muto C."/>
            <person name="Cheng S.J."/>
            <person name="Richter R.A."/>
            <person name="Bruno V.M."/>
            <person name="Liu G."/>
            <person name="Beyhan S."/>
            <person name="Sundermann A.J."/>
            <person name="Mounaud S."/>
            <person name="Pasculle A.W."/>
            <person name="Nierman W.C."/>
            <person name="Driscoll E."/>
            <person name="Cumbie R."/>
            <person name="Clancy C.J."/>
            <person name="Dupont C.L."/>
        </authorList>
    </citation>
    <scope>NUCLEOTIDE SEQUENCE [LARGE SCALE GENOMIC DNA]</scope>
    <source>
        <strain evidence="1 2">GL24</strain>
    </source>
</reference>
<sequence length="143" mass="16515">MRPSSWPRHHQRAVGGRGGEGHYAVQVVAQLGQWHVRRNGPDRIAVQQLLEVRRAGVLRADRFHRMHARVVDDLQLLLERAGVAQGVHLHRDRLLRACHFAREGGQGCEQQQDEACGSTDRGFHQELLPGFKRWWSRRVSWPR</sequence>
<dbReference type="AlphaFoldDB" id="A0A9P6XVQ5"/>
<gene>
    <name evidence="1" type="ORF">G6F50_015891</name>
</gene>
<keyword evidence="2" id="KW-1185">Reference proteome</keyword>
<organism evidence="1 2">
    <name type="scientific">Rhizopus delemar</name>
    <dbReference type="NCBI Taxonomy" id="936053"/>
    <lineage>
        <taxon>Eukaryota</taxon>
        <taxon>Fungi</taxon>
        <taxon>Fungi incertae sedis</taxon>
        <taxon>Mucoromycota</taxon>
        <taxon>Mucoromycotina</taxon>
        <taxon>Mucoromycetes</taxon>
        <taxon>Mucorales</taxon>
        <taxon>Mucorineae</taxon>
        <taxon>Rhizopodaceae</taxon>
        <taxon>Rhizopus</taxon>
    </lineage>
</organism>
<dbReference type="EMBL" id="JAANIU010009300">
    <property type="protein sequence ID" value="KAG1533398.1"/>
    <property type="molecule type" value="Genomic_DNA"/>
</dbReference>
<evidence type="ECO:0000313" key="2">
    <source>
        <dbReference type="Proteomes" id="UP000740926"/>
    </source>
</evidence>
<protein>
    <submittedName>
        <fullName evidence="1">Uncharacterized protein</fullName>
    </submittedName>
</protein>
<proteinExistence type="predicted"/>